<name>A0A084FY65_PSEDA</name>
<dbReference type="HOGENOM" id="CLU_1778540_0_0_1"/>
<dbReference type="OrthoDB" id="5237294at2759"/>
<organism evidence="1 2">
    <name type="scientific">Pseudallescheria apiosperma</name>
    <name type="common">Scedosporium apiospermum</name>
    <dbReference type="NCBI Taxonomy" id="563466"/>
    <lineage>
        <taxon>Eukaryota</taxon>
        <taxon>Fungi</taxon>
        <taxon>Dikarya</taxon>
        <taxon>Ascomycota</taxon>
        <taxon>Pezizomycotina</taxon>
        <taxon>Sordariomycetes</taxon>
        <taxon>Hypocreomycetidae</taxon>
        <taxon>Microascales</taxon>
        <taxon>Microascaceae</taxon>
        <taxon>Scedosporium</taxon>
    </lineage>
</organism>
<dbReference type="VEuPathDB" id="FungiDB:SAPIO_CDS9019"/>
<dbReference type="GeneID" id="27728091"/>
<evidence type="ECO:0000313" key="1">
    <source>
        <dbReference type="EMBL" id="KEZ40027.1"/>
    </source>
</evidence>
<dbReference type="KEGG" id="sapo:SAPIO_CDS9019"/>
<evidence type="ECO:0000313" key="2">
    <source>
        <dbReference type="Proteomes" id="UP000028545"/>
    </source>
</evidence>
<dbReference type="EMBL" id="JOWA01000132">
    <property type="protein sequence ID" value="KEZ40027.1"/>
    <property type="molecule type" value="Genomic_DNA"/>
</dbReference>
<reference evidence="1 2" key="1">
    <citation type="journal article" date="2014" name="Genome Announc.">
        <title>Draft genome sequence of the pathogenic fungus Scedosporium apiospermum.</title>
        <authorList>
            <person name="Vandeputte P."/>
            <person name="Ghamrawi S."/>
            <person name="Rechenmann M."/>
            <person name="Iltis A."/>
            <person name="Giraud S."/>
            <person name="Fleury M."/>
            <person name="Thornton C."/>
            <person name="Delhaes L."/>
            <person name="Meyer W."/>
            <person name="Papon N."/>
            <person name="Bouchara J.P."/>
        </authorList>
    </citation>
    <scope>NUCLEOTIDE SEQUENCE [LARGE SCALE GENOMIC DNA]</scope>
    <source>
        <strain evidence="1 2">IHEM 14462</strain>
    </source>
</reference>
<proteinExistence type="predicted"/>
<dbReference type="AlphaFoldDB" id="A0A084FY65"/>
<gene>
    <name evidence="1" type="ORF">SAPIO_CDS9019</name>
</gene>
<accession>A0A084FY65</accession>
<keyword evidence="2" id="KW-1185">Reference proteome</keyword>
<dbReference type="Proteomes" id="UP000028545">
    <property type="component" value="Unassembled WGS sequence"/>
</dbReference>
<protein>
    <submittedName>
        <fullName evidence="1">Uncharacterized protein</fullName>
    </submittedName>
</protein>
<dbReference type="RefSeq" id="XP_016639826.1">
    <property type="nucleotide sequence ID" value="XM_016790523.1"/>
</dbReference>
<sequence length="146" mass="15786">MLENDACREAGIYPAQVYHTQGSVWGGTTTYSVDDSTTTWECALGGGLGAKEGIRATCSKTIERGGSIQTESTSYGNCYCIAHLLPMVVTANADLLHDEPFTPYTGKDGVVTVIDASWIESNDTYFQYGNKRVCRKCRDKGHSGAL</sequence>
<comment type="caution">
    <text evidence="1">The sequence shown here is derived from an EMBL/GenBank/DDBJ whole genome shotgun (WGS) entry which is preliminary data.</text>
</comment>